<dbReference type="GO" id="GO:0005829">
    <property type="term" value="C:cytosol"/>
    <property type="evidence" value="ECO:0007669"/>
    <property type="project" value="TreeGrafter"/>
</dbReference>
<keyword evidence="10" id="KW-1185">Reference proteome</keyword>
<dbReference type="PANTHER" id="PTHR21047:SF2">
    <property type="entry name" value="THYMIDINE DIPHOSPHO-4-KETO-RHAMNOSE 3,5-EPIMERASE"/>
    <property type="match status" value="1"/>
</dbReference>
<feature type="active site" description="Proton donor" evidence="5">
    <location>
        <position position="132"/>
    </location>
</feature>
<organism evidence="9 10">
    <name type="scientific">Cupriavidus agavae</name>
    <dbReference type="NCBI Taxonomy" id="1001822"/>
    <lineage>
        <taxon>Bacteria</taxon>
        <taxon>Pseudomonadati</taxon>
        <taxon>Pseudomonadota</taxon>
        <taxon>Betaproteobacteria</taxon>
        <taxon>Burkholderiales</taxon>
        <taxon>Burkholderiaceae</taxon>
        <taxon>Cupriavidus</taxon>
    </lineage>
</organism>
<sequence length="184" mass="20715">MKFIGTDIPGVHLVQPEPLRDERGYFARTWCAQEFADHGLNPALVQCNVSFTAQRGTLRGMHYQTAPHAEAKLIRVLRGRIHDVLLDLREGTPGFGRWQAFELDSGNATMLYVPEGVAHGFVTLADNTEMFYQMSTGYSGAHAAGVRWNDPAFKIQWPLDNPRLSPRDQQHPLWNQPTDCGDLK</sequence>
<dbReference type="Pfam" id="PF00908">
    <property type="entry name" value="dTDP_sugar_isom"/>
    <property type="match status" value="1"/>
</dbReference>
<evidence type="ECO:0000313" key="10">
    <source>
        <dbReference type="Proteomes" id="UP000291078"/>
    </source>
</evidence>
<comment type="catalytic activity">
    <reaction evidence="1 7">
        <text>dTDP-4-dehydro-6-deoxy-alpha-D-glucose = dTDP-4-dehydro-beta-L-rhamnose</text>
        <dbReference type="Rhea" id="RHEA:16969"/>
        <dbReference type="ChEBI" id="CHEBI:57649"/>
        <dbReference type="ChEBI" id="CHEBI:62830"/>
        <dbReference type="EC" id="5.1.3.13"/>
    </reaction>
</comment>
<evidence type="ECO:0000313" key="9">
    <source>
        <dbReference type="EMBL" id="RZT30827.1"/>
    </source>
</evidence>
<comment type="pathway">
    <text evidence="7">Carbohydrate biosynthesis; dTDP-L-rhamnose biosynthesis.</text>
</comment>
<dbReference type="Gene3D" id="2.60.120.10">
    <property type="entry name" value="Jelly Rolls"/>
    <property type="match status" value="1"/>
</dbReference>
<comment type="subunit">
    <text evidence="7">Homodimer.</text>
</comment>
<comment type="caution">
    <text evidence="9">The sequence shown here is derived from an EMBL/GenBank/DDBJ whole genome shotgun (WGS) entry which is preliminary data.</text>
</comment>
<comment type="function">
    <text evidence="2 7">Catalyzes the epimerization of the C3' and C5'positions of dTDP-6-deoxy-D-xylo-4-hexulose, forming dTDP-6-deoxy-L-lyxo-4-hexulose.</text>
</comment>
<dbReference type="AlphaFoldDB" id="A0A4Q7RE09"/>
<dbReference type="NCBIfam" id="TIGR01221">
    <property type="entry name" value="rmlC"/>
    <property type="match status" value="1"/>
</dbReference>
<accession>A0A4Q7RE09</accession>
<evidence type="ECO:0000256" key="2">
    <source>
        <dbReference type="ARBA" id="ARBA00001997"/>
    </source>
</evidence>
<dbReference type="InterPro" id="IPR000888">
    <property type="entry name" value="RmlC-like"/>
</dbReference>
<name>A0A4Q7RE09_9BURK</name>
<dbReference type="CDD" id="cd00438">
    <property type="entry name" value="cupin_RmlC"/>
    <property type="match status" value="1"/>
</dbReference>
<evidence type="ECO:0000256" key="5">
    <source>
        <dbReference type="PIRSR" id="PIRSR600888-1"/>
    </source>
</evidence>
<evidence type="ECO:0000256" key="6">
    <source>
        <dbReference type="PIRSR" id="PIRSR600888-3"/>
    </source>
</evidence>
<feature type="region of interest" description="Disordered" evidence="8">
    <location>
        <begin position="160"/>
        <end position="184"/>
    </location>
</feature>
<dbReference type="OrthoDB" id="9800680at2"/>
<dbReference type="InterPro" id="IPR011051">
    <property type="entry name" value="RmlC_Cupin_sf"/>
</dbReference>
<dbReference type="SUPFAM" id="SSF51182">
    <property type="entry name" value="RmlC-like cupins"/>
    <property type="match status" value="1"/>
</dbReference>
<dbReference type="PANTHER" id="PTHR21047">
    <property type="entry name" value="DTDP-6-DEOXY-D-GLUCOSE-3,5 EPIMERASE"/>
    <property type="match status" value="1"/>
</dbReference>
<dbReference type="UniPathway" id="UPA00124"/>
<dbReference type="GO" id="GO:0000271">
    <property type="term" value="P:polysaccharide biosynthetic process"/>
    <property type="evidence" value="ECO:0007669"/>
    <property type="project" value="TreeGrafter"/>
</dbReference>
<evidence type="ECO:0000256" key="1">
    <source>
        <dbReference type="ARBA" id="ARBA00001298"/>
    </source>
</evidence>
<evidence type="ECO:0000256" key="8">
    <source>
        <dbReference type="SAM" id="MobiDB-lite"/>
    </source>
</evidence>
<keyword evidence="7" id="KW-0413">Isomerase</keyword>
<evidence type="ECO:0000256" key="4">
    <source>
        <dbReference type="ARBA" id="ARBA00019595"/>
    </source>
</evidence>
<dbReference type="InterPro" id="IPR014710">
    <property type="entry name" value="RmlC-like_jellyroll"/>
</dbReference>
<gene>
    <name evidence="9" type="ORF">EV147_4675</name>
</gene>
<evidence type="ECO:0000256" key="3">
    <source>
        <dbReference type="ARBA" id="ARBA00012098"/>
    </source>
</evidence>
<dbReference type="RefSeq" id="WP_130393569.1">
    <property type="nucleotide sequence ID" value="NZ_SGXM01000010.1"/>
</dbReference>
<reference evidence="9 10" key="1">
    <citation type="journal article" date="2015" name="Stand. Genomic Sci.">
        <title>Genomic Encyclopedia of Bacterial and Archaeal Type Strains, Phase III: the genomes of soil and plant-associated and newly described type strains.</title>
        <authorList>
            <person name="Whitman W.B."/>
            <person name="Woyke T."/>
            <person name="Klenk H.P."/>
            <person name="Zhou Y."/>
            <person name="Lilburn T.G."/>
            <person name="Beck B.J."/>
            <person name="De Vos P."/>
            <person name="Vandamme P."/>
            <person name="Eisen J.A."/>
            <person name="Garrity G."/>
            <person name="Hugenholtz P."/>
            <person name="Kyrpides N.C."/>
        </authorList>
    </citation>
    <scope>NUCLEOTIDE SEQUENCE [LARGE SCALE GENOMIC DNA]</scope>
    <source>
        <strain evidence="9 10">ASC-9842</strain>
    </source>
</reference>
<protein>
    <recommendedName>
        <fullName evidence="4 7">dTDP-4-dehydrorhamnose 3,5-epimerase</fullName>
        <ecNumber evidence="3 7">5.1.3.13</ecNumber>
    </recommendedName>
    <alternativeName>
        <fullName evidence="7">Thymidine diphospho-4-keto-rhamnose 3,5-epimerase</fullName>
    </alternativeName>
</protein>
<dbReference type="GO" id="GO:0008830">
    <property type="term" value="F:dTDP-4-dehydrorhamnose 3,5-epimerase activity"/>
    <property type="evidence" value="ECO:0007669"/>
    <property type="project" value="UniProtKB-UniRule"/>
</dbReference>
<feature type="site" description="Participates in a stacking interaction with the thymidine ring of dTDP-4-oxo-6-deoxyglucose" evidence="6">
    <location>
        <position position="138"/>
    </location>
</feature>
<dbReference type="Proteomes" id="UP000291078">
    <property type="component" value="Unassembled WGS sequence"/>
</dbReference>
<dbReference type="EC" id="5.1.3.13" evidence="3 7"/>
<dbReference type="EMBL" id="SGXM01000010">
    <property type="protein sequence ID" value="RZT30827.1"/>
    <property type="molecule type" value="Genomic_DNA"/>
</dbReference>
<proteinExistence type="inferred from homology"/>
<comment type="similarity">
    <text evidence="7">Belongs to the dTDP-4-dehydrorhamnose 3,5-epimerase family.</text>
</comment>
<dbReference type="GO" id="GO:0019305">
    <property type="term" value="P:dTDP-rhamnose biosynthetic process"/>
    <property type="evidence" value="ECO:0007669"/>
    <property type="project" value="UniProtKB-UniRule"/>
</dbReference>
<evidence type="ECO:0000256" key="7">
    <source>
        <dbReference type="RuleBase" id="RU364069"/>
    </source>
</evidence>
<feature type="active site" description="Proton acceptor" evidence="5">
    <location>
        <position position="62"/>
    </location>
</feature>